<proteinExistence type="predicted"/>
<keyword evidence="3" id="KW-0808">Transferase</keyword>
<evidence type="ECO:0000259" key="2">
    <source>
        <dbReference type="Pfam" id="PF13439"/>
    </source>
</evidence>
<dbReference type="PANTHER" id="PTHR45947:SF3">
    <property type="entry name" value="SULFOQUINOVOSYL TRANSFERASE SQD2"/>
    <property type="match status" value="1"/>
</dbReference>
<dbReference type="CDD" id="cd03801">
    <property type="entry name" value="GT4_PimA-like"/>
    <property type="match status" value="1"/>
</dbReference>
<dbReference type="GO" id="GO:0016758">
    <property type="term" value="F:hexosyltransferase activity"/>
    <property type="evidence" value="ECO:0007669"/>
    <property type="project" value="TreeGrafter"/>
</dbReference>
<dbReference type="Proteomes" id="UP000184236">
    <property type="component" value="Unassembled WGS sequence"/>
</dbReference>
<dbReference type="Pfam" id="PF13439">
    <property type="entry name" value="Glyco_transf_4"/>
    <property type="match status" value="1"/>
</dbReference>
<evidence type="ECO:0000313" key="4">
    <source>
        <dbReference type="Proteomes" id="UP000184236"/>
    </source>
</evidence>
<dbReference type="RefSeq" id="WP_072885169.1">
    <property type="nucleotide sequence ID" value="NZ_FQVO01000009.1"/>
</dbReference>
<dbReference type="STRING" id="1302685.SAMN05444408_109116"/>
<keyword evidence="4" id="KW-1185">Reference proteome</keyword>
<reference evidence="4" key="1">
    <citation type="submission" date="2016-11" db="EMBL/GenBank/DDBJ databases">
        <authorList>
            <person name="Varghese N."/>
            <person name="Submissions S."/>
        </authorList>
    </citation>
    <scope>NUCLEOTIDE SEQUENCE [LARGE SCALE GENOMIC DNA]</scope>
    <source>
        <strain evidence="4">DSM 26898</strain>
    </source>
</reference>
<dbReference type="InterPro" id="IPR050194">
    <property type="entry name" value="Glycosyltransferase_grp1"/>
</dbReference>
<dbReference type="EMBL" id="FQVO01000009">
    <property type="protein sequence ID" value="SHF13266.1"/>
    <property type="molecule type" value="Genomic_DNA"/>
</dbReference>
<sequence length="399" mass="46664">MRFVHVEDFVHPNAGYQINLLTRLQALQGHEVIIVAGELDKIPTFLTSFFGKDNIIEKDKRFEEATGVKIIRHPLYAYYSGRAIFKPGLHKLIKSLNPDVLFIHNEDTVTGIKLLWDYKKMNVPYVLDCHMLEMASENKFREYFRSFYRKFVTPVILKNNIPLIRVVDTDFVEKHYHIPLSKTELLSFGTDTEFYKPDPVAKKQFRKELGIDDTDFVVIYAGKMDPAKGGKFLAESLRKKIKLQNKNIRFIIVGNTPKDEYGEEVNQIFSQSENNIIRYPTQTYFDLAKFYQTADVAIFPRQCSMSYYEVQACELPVVLEENEINVSRAENKKGLIFSENSVEEFRGAIEKFGNMPSEEFDVYKRNARKNIVDHYNFVPIAQQFTEVMIKEYKRYNLKK</sequence>
<evidence type="ECO:0000259" key="1">
    <source>
        <dbReference type="Pfam" id="PF00534"/>
    </source>
</evidence>
<dbReference type="InterPro" id="IPR028098">
    <property type="entry name" value="Glyco_trans_4-like_N"/>
</dbReference>
<accession>A0A1M4Z6M8</accession>
<name>A0A1M4Z6M8_9FLAO</name>
<feature type="domain" description="Glycosyl transferase family 1" evidence="1">
    <location>
        <begin position="202"/>
        <end position="369"/>
    </location>
</feature>
<feature type="domain" description="Glycosyltransferase subfamily 4-like N-terminal" evidence="2">
    <location>
        <begin position="19"/>
        <end position="151"/>
    </location>
</feature>
<protein>
    <submittedName>
        <fullName evidence="3">Glycosyltransferase involved in cell wall bisynthesis</fullName>
    </submittedName>
</protein>
<dbReference type="AlphaFoldDB" id="A0A1M4Z6M8"/>
<dbReference type="Gene3D" id="3.40.50.2000">
    <property type="entry name" value="Glycogen Phosphorylase B"/>
    <property type="match status" value="2"/>
</dbReference>
<dbReference type="PANTHER" id="PTHR45947">
    <property type="entry name" value="SULFOQUINOVOSYL TRANSFERASE SQD2"/>
    <property type="match status" value="1"/>
</dbReference>
<gene>
    <name evidence="3" type="ORF">SAMN05444408_109116</name>
</gene>
<dbReference type="InterPro" id="IPR001296">
    <property type="entry name" value="Glyco_trans_1"/>
</dbReference>
<dbReference type="Pfam" id="PF00534">
    <property type="entry name" value="Glycos_transf_1"/>
    <property type="match status" value="1"/>
</dbReference>
<dbReference type="OrthoDB" id="655095at2"/>
<organism evidence="3 4">
    <name type="scientific">Chryseobacterium takakiae</name>
    <dbReference type="NCBI Taxonomy" id="1302685"/>
    <lineage>
        <taxon>Bacteria</taxon>
        <taxon>Pseudomonadati</taxon>
        <taxon>Bacteroidota</taxon>
        <taxon>Flavobacteriia</taxon>
        <taxon>Flavobacteriales</taxon>
        <taxon>Weeksellaceae</taxon>
        <taxon>Chryseobacterium group</taxon>
        <taxon>Chryseobacterium</taxon>
    </lineage>
</organism>
<evidence type="ECO:0000313" key="3">
    <source>
        <dbReference type="EMBL" id="SHF13266.1"/>
    </source>
</evidence>
<dbReference type="SUPFAM" id="SSF53756">
    <property type="entry name" value="UDP-Glycosyltransferase/glycogen phosphorylase"/>
    <property type="match status" value="1"/>
</dbReference>